<protein>
    <submittedName>
        <fullName evidence="3">Uncharacterized protein LOC18589224</fullName>
    </submittedName>
</protein>
<proteinExistence type="predicted"/>
<accession>A0AB32WU63</accession>
<reference evidence="2" key="1">
    <citation type="journal article" date="1997" name="Nucleic Acids Res.">
        <title>tRNAscan-SE: a program for improved detection of transfer RNA genes in genomic sequence.</title>
        <authorList>
            <person name="Lowe T.M."/>
            <person name="Eddy S.R."/>
        </authorList>
    </citation>
    <scope>NUCLEOTIDE SEQUENCE [LARGE SCALE GENOMIC DNA]</scope>
    <source>
        <strain evidence="2">r\B97-61/B2</strain>
    </source>
</reference>
<evidence type="ECO:0000259" key="1">
    <source>
        <dbReference type="Pfam" id="PF13952"/>
    </source>
</evidence>
<feature type="domain" description="DUF4216" evidence="1">
    <location>
        <begin position="118"/>
        <end position="193"/>
    </location>
</feature>
<reference evidence="3" key="2">
    <citation type="submission" date="2025-08" db="UniProtKB">
        <authorList>
            <consortium name="RefSeq"/>
        </authorList>
    </citation>
    <scope>IDENTIFICATION</scope>
</reference>
<dbReference type="KEGG" id="tcc:18589224"/>
<evidence type="ECO:0000313" key="3">
    <source>
        <dbReference type="RefSeq" id="XP_017983063.1"/>
    </source>
</evidence>
<dbReference type="Gramene" id="Tc09v2_t014340.1">
    <property type="protein sequence ID" value="Tc09v2_p014340.1"/>
    <property type="gene ID" value="Tc09v2_g014340"/>
</dbReference>
<dbReference type="AlphaFoldDB" id="A0AB32WU63"/>
<sequence>MNCEEVLPYIKIFDDIVKGDVVHISEDELEKVRDVRFVKWFKNYVAKRKDEIDPRLLEISYGPGHMIRCYKGYFVNGFKFHTLDYGQNCKTMNSEVCIKWSFYNDHEHDFYGILVDIIELEYFCIRNRVMLFKCHWFDTEKGIKVDLLHGLVEIKYNSILTTNELFVLAAQAHQIYYSSYPTTKRNRYDWWAVFKTKVRNRFHIPSGGDRDEIDLNEKGYQENVSTSNTGTVLDELDNFTF</sequence>
<dbReference type="PANTHER" id="PTHR48258:SF3">
    <property type="entry name" value="FK506-BINDING PROTEIN 4-LIKE ISOFORM X1"/>
    <property type="match status" value="1"/>
</dbReference>
<dbReference type="GeneID" id="18589224"/>
<organism evidence="2 3">
    <name type="scientific">Theobroma cacao</name>
    <name type="common">Cacao</name>
    <name type="synonym">Cocoa</name>
    <dbReference type="NCBI Taxonomy" id="3641"/>
    <lineage>
        <taxon>Eukaryota</taxon>
        <taxon>Viridiplantae</taxon>
        <taxon>Streptophyta</taxon>
        <taxon>Embryophyta</taxon>
        <taxon>Tracheophyta</taxon>
        <taxon>Spermatophyta</taxon>
        <taxon>Magnoliopsida</taxon>
        <taxon>eudicotyledons</taxon>
        <taxon>Gunneridae</taxon>
        <taxon>Pentapetalae</taxon>
        <taxon>rosids</taxon>
        <taxon>malvids</taxon>
        <taxon>Malvales</taxon>
        <taxon>Malvaceae</taxon>
        <taxon>Byttnerioideae</taxon>
        <taxon>Theobroma</taxon>
    </lineage>
</organism>
<dbReference type="InterPro" id="IPR025312">
    <property type="entry name" value="DUF4216"/>
</dbReference>
<dbReference type="Pfam" id="PF13952">
    <property type="entry name" value="DUF4216"/>
    <property type="match status" value="1"/>
</dbReference>
<name>A0AB32WU63_THECC</name>
<dbReference type="PANTHER" id="PTHR48258">
    <property type="entry name" value="DUF4218 DOMAIN-CONTAINING PROTEIN-RELATED"/>
    <property type="match status" value="1"/>
</dbReference>
<gene>
    <name evidence="3" type="primary">LOC18589224</name>
</gene>
<dbReference type="RefSeq" id="XP_017983063.1">
    <property type="nucleotide sequence ID" value="XM_018127574.1"/>
</dbReference>
<dbReference type="Proteomes" id="UP000694886">
    <property type="component" value="Chromosome 9"/>
</dbReference>
<evidence type="ECO:0000313" key="2">
    <source>
        <dbReference type="Proteomes" id="UP000694886"/>
    </source>
</evidence>